<protein>
    <submittedName>
        <fullName evidence="4">Myricetin 3-O-rhamnoside 1,2-glucosyltransferase UGT709G2-like</fullName>
    </submittedName>
</protein>
<feature type="domain" description="Glycosyltransferase N-terminal" evidence="2">
    <location>
        <begin position="7"/>
        <end position="147"/>
    </location>
</feature>
<sequence length="262" mass="29902">MELKPHVIMVPLPFQGHIKPFLCLAQLLSQTGLYITFVNTRYNHKRFSNLSALSLQFPNLHFESISNGMPDEDDHPCPLTYDFYGLKYQAKEHLKELIGTLSQRSENAQSLSITCIIGDGSVSFPVDVAEELGIPVISFCCHSAHYLLAYICIPKLIEDGQLPYHEDMVDEENDNSVISFPEVLEIGPKERGNKWRIGVELEACDRWTIQRTIKTLMEGREEFQRSVAKIVKWARDSIGKNGSSYYNLEMLFEDIKEIKAKS</sequence>
<evidence type="ECO:0000313" key="3">
    <source>
        <dbReference type="Proteomes" id="UP001652623"/>
    </source>
</evidence>
<gene>
    <name evidence="4" type="primary">LOC132803955</name>
</gene>
<dbReference type="SUPFAM" id="SSF53756">
    <property type="entry name" value="UDP-Glycosyltransferase/glycogen phosphorylase"/>
    <property type="match status" value="2"/>
</dbReference>
<evidence type="ECO:0000256" key="1">
    <source>
        <dbReference type="ARBA" id="ARBA00009995"/>
    </source>
</evidence>
<dbReference type="Proteomes" id="UP001652623">
    <property type="component" value="Chromosome 6"/>
</dbReference>
<proteinExistence type="inferred from homology"/>
<dbReference type="Gene3D" id="3.40.50.2000">
    <property type="entry name" value="Glycogen Phosphorylase B"/>
    <property type="match status" value="1"/>
</dbReference>
<dbReference type="GeneID" id="132803955"/>
<organism evidence="3 4">
    <name type="scientific">Ziziphus jujuba</name>
    <name type="common">Chinese jujube</name>
    <name type="synonym">Ziziphus sativa</name>
    <dbReference type="NCBI Taxonomy" id="326968"/>
    <lineage>
        <taxon>Eukaryota</taxon>
        <taxon>Viridiplantae</taxon>
        <taxon>Streptophyta</taxon>
        <taxon>Embryophyta</taxon>
        <taxon>Tracheophyta</taxon>
        <taxon>Spermatophyta</taxon>
        <taxon>Magnoliopsida</taxon>
        <taxon>eudicotyledons</taxon>
        <taxon>Gunneridae</taxon>
        <taxon>Pentapetalae</taxon>
        <taxon>rosids</taxon>
        <taxon>fabids</taxon>
        <taxon>Rosales</taxon>
        <taxon>Rhamnaceae</taxon>
        <taxon>Paliureae</taxon>
        <taxon>Ziziphus</taxon>
    </lineage>
</organism>
<name>A0ABM4AAQ9_ZIZJJ</name>
<comment type="similarity">
    <text evidence="1">Belongs to the UDP-glycosyltransferase family.</text>
</comment>
<dbReference type="RefSeq" id="XP_060673805.1">
    <property type="nucleotide sequence ID" value="XM_060817822.1"/>
</dbReference>
<reference evidence="4" key="1">
    <citation type="submission" date="2025-08" db="UniProtKB">
        <authorList>
            <consortium name="RefSeq"/>
        </authorList>
    </citation>
    <scope>IDENTIFICATION</scope>
    <source>
        <tissue evidence="4">Seedling</tissue>
    </source>
</reference>
<evidence type="ECO:0000259" key="2">
    <source>
        <dbReference type="Pfam" id="PF26168"/>
    </source>
</evidence>
<dbReference type="InterPro" id="IPR058980">
    <property type="entry name" value="Glyco_transf_N"/>
</dbReference>
<dbReference type="PANTHER" id="PTHR11926:SF1392">
    <property type="entry name" value="GLYCOSYLTRANSFERASE"/>
    <property type="match status" value="1"/>
</dbReference>
<dbReference type="Pfam" id="PF26168">
    <property type="entry name" value="Glyco_transf_N"/>
    <property type="match status" value="1"/>
</dbReference>
<keyword evidence="3" id="KW-1185">Reference proteome</keyword>
<accession>A0ABM4AAQ9</accession>
<evidence type="ECO:0000313" key="4">
    <source>
        <dbReference type="RefSeq" id="XP_060673805.1"/>
    </source>
</evidence>
<dbReference type="PANTHER" id="PTHR11926">
    <property type="entry name" value="GLUCOSYL/GLUCURONOSYL TRANSFERASES"/>
    <property type="match status" value="1"/>
</dbReference>